<evidence type="ECO:0000256" key="1">
    <source>
        <dbReference type="SAM" id="SignalP"/>
    </source>
</evidence>
<dbReference type="OMA" id="QYLVHPW"/>
<keyword evidence="1" id="KW-0732">Signal</keyword>
<dbReference type="RefSeq" id="XP_026497467.1">
    <property type="nucleotide sequence ID" value="XM_026641682.2"/>
</dbReference>
<dbReference type="GeneID" id="113401678"/>
<organism evidence="2 3">
    <name type="scientific">Vanessa tameamea</name>
    <name type="common">Kamehameha butterfly</name>
    <dbReference type="NCBI Taxonomy" id="334116"/>
    <lineage>
        <taxon>Eukaryota</taxon>
        <taxon>Metazoa</taxon>
        <taxon>Ecdysozoa</taxon>
        <taxon>Arthropoda</taxon>
        <taxon>Hexapoda</taxon>
        <taxon>Insecta</taxon>
        <taxon>Pterygota</taxon>
        <taxon>Neoptera</taxon>
        <taxon>Endopterygota</taxon>
        <taxon>Lepidoptera</taxon>
        <taxon>Glossata</taxon>
        <taxon>Ditrysia</taxon>
        <taxon>Papilionoidea</taxon>
        <taxon>Nymphalidae</taxon>
        <taxon>Nymphalinae</taxon>
        <taxon>Vanessa</taxon>
    </lineage>
</organism>
<dbReference type="AlphaFoldDB" id="A0A8B8ILZ8"/>
<feature type="chain" id="PRO_5034530095" evidence="1">
    <location>
        <begin position="22"/>
        <end position="259"/>
    </location>
</feature>
<gene>
    <name evidence="3" type="primary">LOC113401678</name>
</gene>
<reference evidence="3" key="1">
    <citation type="submission" date="2025-08" db="UniProtKB">
        <authorList>
            <consortium name="RefSeq"/>
        </authorList>
    </citation>
    <scope>IDENTIFICATION</scope>
    <source>
        <tissue evidence="3">Whole body</tissue>
    </source>
</reference>
<name>A0A8B8ILZ8_VANTA</name>
<dbReference type="CTD" id="21874"/>
<proteinExistence type="predicted"/>
<dbReference type="OrthoDB" id="5919137at2759"/>
<evidence type="ECO:0000313" key="3">
    <source>
        <dbReference type="RefSeq" id="XP_026497467.1"/>
    </source>
</evidence>
<sequence length="259" mass="29841">MGVIKTYVLLITIQLVYVINAQEVVRRVPQGFLGVRGKKYYEYGANEYYKRKPQYFIGVKGKKDYDISEGDFKRVPMGFIGMRGKKEYLYPEFMVYPESYEYIPKHSGSLIGQIDYSTDENSNLPEYPILNEFINEYIQKLRSNLNNEVSSESSDIPEDSSISNEVEKRTNIHKFFGVRGKKSVQDKRPYDVSFRGKFIGVRGKKDLKNSGAQEIKFLLNSPWPKRKGQTGFLGMRGKKWAENDSVLDSEPNGDMAMPN</sequence>
<keyword evidence="2" id="KW-1185">Reference proteome</keyword>
<protein>
    <submittedName>
        <fullName evidence="3">Tachykinins isoform X1</fullName>
    </submittedName>
</protein>
<accession>A0A8B8ILZ8</accession>
<dbReference type="Proteomes" id="UP001652626">
    <property type="component" value="Chromosome 20"/>
</dbReference>
<evidence type="ECO:0000313" key="2">
    <source>
        <dbReference type="Proteomes" id="UP001652626"/>
    </source>
</evidence>
<feature type="signal peptide" evidence="1">
    <location>
        <begin position="1"/>
        <end position="21"/>
    </location>
</feature>